<dbReference type="InterPro" id="IPR051325">
    <property type="entry name" value="Nudix_hydrolase_domain"/>
</dbReference>
<keyword evidence="5" id="KW-1185">Reference proteome</keyword>
<evidence type="ECO:0000259" key="3">
    <source>
        <dbReference type="PROSITE" id="PS51462"/>
    </source>
</evidence>
<dbReference type="InterPro" id="IPR020476">
    <property type="entry name" value="Nudix_hydrolase"/>
</dbReference>
<dbReference type="GO" id="GO:0004081">
    <property type="term" value="F:bis(5'-nucleosyl)-tetraphosphatase (asymmetrical) activity"/>
    <property type="evidence" value="ECO:0007669"/>
    <property type="project" value="TreeGrafter"/>
</dbReference>
<dbReference type="InterPro" id="IPR020084">
    <property type="entry name" value="NUDIX_hydrolase_CS"/>
</dbReference>
<dbReference type="CDD" id="cd03673">
    <property type="entry name" value="NUDIX_Ap6A_hydrolase"/>
    <property type="match status" value="1"/>
</dbReference>
<dbReference type="Gene3D" id="3.90.79.10">
    <property type="entry name" value="Nucleoside Triphosphate Pyrophosphohydrolase"/>
    <property type="match status" value="1"/>
</dbReference>
<name>A0A368W6E1_9BACL</name>
<dbReference type="PRINTS" id="PR00502">
    <property type="entry name" value="NUDIXFAMILY"/>
</dbReference>
<feature type="domain" description="Nudix hydrolase" evidence="3">
    <location>
        <begin position="16"/>
        <end position="152"/>
    </location>
</feature>
<dbReference type="AlphaFoldDB" id="A0A368W6E1"/>
<dbReference type="PANTHER" id="PTHR21340:SF0">
    <property type="entry name" value="BIS(5'-NUCLEOSYL)-TETRAPHOSPHATASE [ASYMMETRICAL]"/>
    <property type="match status" value="1"/>
</dbReference>
<sequence>MLHILIIKRCKGETDMKEISAGGVVYRRTEQGKLQIQLIQDRYGKVSLPKGKMEPGETVEQTALREIVEETGLEGIIIAPIDQIKYQYVHDKWGTVDKEVHYYLVEAVGGSLQAQVEEIRGVDWFDPQEAWKRQKQSGYDNNHRIVAGAFQLLGLQTD</sequence>
<keyword evidence="1 2" id="KW-0378">Hydrolase</keyword>
<dbReference type="PROSITE" id="PS00893">
    <property type="entry name" value="NUDIX_BOX"/>
    <property type="match status" value="1"/>
</dbReference>
<evidence type="ECO:0000313" key="4">
    <source>
        <dbReference type="EMBL" id="RCW51305.1"/>
    </source>
</evidence>
<organism evidence="4 5">
    <name type="scientific">Paenibacillus prosopidis</name>
    <dbReference type="NCBI Taxonomy" id="630520"/>
    <lineage>
        <taxon>Bacteria</taxon>
        <taxon>Bacillati</taxon>
        <taxon>Bacillota</taxon>
        <taxon>Bacilli</taxon>
        <taxon>Bacillales</taxon>
        <taxon>Paenibacillaceae</taxon>
        <taxon>Paenibacillus</taxon>
    </lineage>
</organism>
<dbReference type="GO" id="GO:0006754">
    <property type="term" value="P:ATP biosynthetic process"/>
    <property type="evidence" value="ECO:0007669"/>
    <property type="project" value="TreeGrafter"/>
</dbReference>
<accession>A0A368W6E1</accession>
<proteinExistence type="inferred from homology"/>
<evidence type="ECO:0000256" key="1">
    <source>
        <dbReference type="ARBA" id="ARBA00022801"/>
    </source>
</evidence>
<dbReference type="PANTHER" id="PTHR21340">
    <property type="entry name" value="DIADENOSINE 5,5-P1,P4-TETRAPHOSPHATE PYROPHOSPHOHYDROLASE MUTT"/>
    <property type="match status" value="1"/>
</dbReference>
<evidence type="ECO:0000313" key="5">
    <source>
        <dbReference type="Proteomes" id="UP000252415"/>
    </source>
</evidence>
<gene>
    <name evidence="4" type="ORF">DFP97_102503</name>
</gene>
<dbReference type="InterPro" id="IPR015797">
    <property type="entry name" value="NUDIX_hydrolase-like_dom_sf"/>
</dbReference>
<comment type="similarity">
    <text evidence="2">Belongs to the Nudix hydrolase family.</text>
</comment>
<reference evidence="4 5" key="1">
    <citation type="submission" date="2018-07" db="EMBL/GenBank/DDBJ databases">
        <title>Genomic Encyclopedia of Type Strains, Phase III (KMG-III): the genomes of soil and plant-associated and newly described type strains.</title>
        <authorList>
            <person name="Whitman W."/>
        </authorList>
    </citation>
    <scope>NUCLEOTIDE SEQUENCE [LARGE SCALE GENOMIC DNA]</scope>
    <source>
        <strain evidence="4 5">CECT 7506</strain>
    </source>
</reference>
<dbReference type="GO" id="GO:0006167">
    <property type="term" value="P:AMP biosynthetic process"/>
    <property type="evidence" value="ECO:0007669"/>
    <property type="project" value="TreeGrafter"/>
</dbReference>
<dbReference type="SUPFAM" id="SSF55811">
    <property type="entry name" value="Nudix"/>
    <property type="match status" value="1"/>
</dbReference>
<dbReference type="InterPro" id="IPR000086">
    <property type="entry name" value="NUDIX_hydrolase_dom"/>
</dbReference>
<protein>
    <submittedName>
        <fullName evidence="4">Diadenosine hexaphosphate hydrolase (ATP-forming)</fullName>
    </submittedName>
</protein>
<dbReference type="Pfam" id="PF00293">
    <property type="entry name" value="NUDIX"/>
    <property type="match status" value="1"/>
</dbReference>
<dbReference type="PROSITE" id="PS51462">
    <property type="entry name" value="NUDIX"/>
    <property type="match status" value="1"/>
</dbReference>
<dbReference type="Proteomes" id="UP000252415">
    <property type="component" value="Unassembled WGS sequence"/>
</dbReference>
<dbReference type="EMBL" id="QPJD01000002">
    <property type="protein sequence ID" value="RCW51305.1"/>
    <property type="molecule type" value="Genomic_DNA"/>
</dbReference>
<comment type="caution">
    <text evidence="4">The sequence shown here is derived from an EMBL/GenBank/DDBJ whole genome shotgun (WGS) entry which is preliminary data.</text>
</comment>
<evidence type="ECO:0000256" key="2">
    <source>
        <dbReference type="RuleBase" id="RU003476"/>
    </source>
</evidence>